<dbReference type="InterPro" id="IPR016024">
    <property type="entry name" value="ARM-type_fold"/>
</dbReference>
<dbReference type="PANTHER" id="PTHR15599:SF1">
    <property type="entry name" value="RADIAL SPOKE HEAD 14 HOMOLOG"/>
    <property type="match status" value="1"/>
</dbReference>
<dbReference type="PROSITE" id="PS50176">
    <property type="entry name" value="ARM_REPEAT"/>
    <property type="match status" value="1"/>
</dbReference>
<feature type="repeat" description="ARM" evidence="1">
    <location>
        <begin position="234"/>
        <end position="272"/>
    </location>
</feature>
<dbReference type="InterPro" id="IPR042856">
    <property type="entry name" value="RSP14"/>
</dbReference>
<evidence type="ECO:0000256" key="1">
    <source>
        <dbReference type="PROSITE-ProRule" id="PRU00259"/>
    </source>
</evidence>
<dbReference type="Gene3D" id="1.25.10.10">
    <property type="entry name" value="Leucine-rich Repeat Variant"/>
    <property type="match status" value="2"/>
</dbReference>
<dbReference type="EMBL" id="CAKKNE010000006">
    <property type="protein sequence ID" value="CAH0379349.1"/>
    <property type="molecule type" value="Genomic_DNA"/>
</dbReference>
<gene>
    <name evidence="2" type="ORF">PECAL_6P09650</name>
</gene>
<comment type="caution">
    <text evidence="2">The sequence shown here is derived from an EMBL/GenBank/DDBJ whole genome shotgun (WGS) entry which is preliminary data.</text>
</comment>
<dbReference type="InterPro" id="IPR000225">
    <property type="entry name" value="Armadillo"/>
</dbReference>
<name>A0A8J2X3S1_9STRA</name>
<accession>A0A8J2X3S1</accession>
<dbReference type="AlphaFoldDB" id="A0A8J2X3S1"/>
<dbReference type="OrthoDB" id="409644at2759"/>
<reference evidence="2" key="1">
    <citation type="submission" date="2021-11" db="EMBL/GenBank/DDBJ databases">
        <authorList>
            <consortium name="Genoscope - CEA"/>
            <person name="William W."/>
        </authorList>
    </citation>
    <scope>NUCLEOTIDE SEQUENCE</scope>
</reference>
<dbReference type="InterPro" id="IPR011989">
    <property type="entry name" value="ARM-like"/>
</dbReference>
<keyword evidence="3" id="KW-1185">Reference proteome</keyword>
<dbReference type="PANTHER" id="PTHR15599">
    <property type="entry name" value="RTDR1"/>
    <property type="match status" value="1"/>
</dbReference>
<proteinExistence type="predicted"/>
<dbReference type="SUPFAM" id="SSF48371">
    <property type="entry name" value="ARM repeat"/>
    <property type="match status" value="1"/>
</dbReference>
<evidence type="ECO:0000313" key="2">
    <source>
        <dbReference type="EMBL" id="CAH0379349.1"/>
    </source>
</evidence>
<evidence type="ECO:0000313" key="3">
    <source>
        <dbReference type="Proteomes" id="UP000789595"/>
    </source>
</evidence>
<sequence>MFLHEVKVSAKGRNEARIVSAFGASMCPKLVREVMSHNRPVRVNALLALCEELQNPASLVGCVDLGIVSVLNAQVSADQDPLTRLRAAKALEICSRNATGVHALLQGNTAQMIVSALSDDEIEVREYVYRALIEFSTGNLSCVHALVAADYPAILINQLRTAKEKTVLQPLALRLLHNCLYSGCGLESALGHSAVETCIELLASIDTEVRREAASTLIALCLADVAKMLAIECGAIEIIIELLKDSDRLVRSAAAGALMTITTADEGKQAIISLDKIKKKNSVSLLAELLNEKDDILTTNTLKCIANIAVHPKAREILKNKTKFIDRLTTLCICDNAAIGKNARIVKKAIFLCPKETL</sequence>
<dbReference type="Proteomes" id="UP000789595">
    <property type="component" value="Unassembled WGS sequence"/>
</dbReference>
<organism evidence="2 3">
    <name type="scientific">Pelagomonas calceolata</name>
    <dbReference type="NCBI Taxonomy" id="35677"/>
    <lineage>
        <taxon>Eukaryota</taxon>
        <taxon>Sar</taxon>
        <taxon>Stramenopiles</taxon>
        <taxon>Ochrophyta</taxon>
        <taxon>Pelagophyceae</taxon>
        <taxon>Pelagomonadales</taxon>
        <taxon>Pelagomonadaceae</taxon>
        <taxon>Pelagomonas</taxon>
    </lineage>
</organism>
<protein>
    <submittedName>
        <fullName evidence="2">Uncharacterized protein</fullName>
    </submittedName>
</protein>